<keyword evidence="4" id="KW-0378">Hydrolase</keyword>
<protein>
    <submittedName>
        <fullName evidence="7">Serine carboxypeptidase</fullName>
    </submittedName>
</protein>
<dbReference type="Gene3D" id="3.40.50.1820">
    <property type="entry name" value="alpha/beta hydrolase"/>
    <property type="match status" value="1"/>
</dbReference>
<dbReference type="InterPro" id="IPR008758">
    <property type="entry name" value="Peptidase_S28"/>
</dbReference>
<name>A0A0N4UAK6_DRAME</name>
<dbReference type="GO" id="GO:0008239">
    <property type="term" value="F:dipeptidyl-peptidase activity"/>
    <property type="evidence" value="ECO:0007669"/>
    <property type="project" value="TreeGrafter"/>
</dbReference>
<accession>A0A0N4UAK6</accession>
<keyword evidence="3" id="KW-0732">Signal</keyword>
<reference evidence="7" key="1">
    <citation type="submission" date="2017-02" db="UniProtKB">
        <authorList>
            <consortium name="WormBaseParasite"/>
        </authorList>
    </citation>
    <scope>IDENTIFICATION</scope>
</reference>
<sequence length="119" mass="14002">LLYLYRKSPQQSKNGPIFLMIGGETPVERTWLTNEELPYIKLAEKVNASIYLLEHRFYGRSRPIEDLSIINLKYLNAKQAIHDIESFVEQINRREKLNDPKWIAFGGSYSGYDRPFFCE</sequence>
<dbReference type="GO" id="GO:0006508">
    <property type="term" value="P:proteolysis"/>
    <property type="evidence" value="ECO:0007669"/>
    <property type="project" value="UniProtKB-KW"/>
</dbReference>
<organism evidence="6 7">
    <name type="scientific">Dracunculus medinensis</name>
    <name type="common">Guinea worm</name>
    <dbReference type="NCBI Taxonomy" id="318479"/>
    <lineage>
        <taxon>Eukaryota</taxon>
        <taxon>Metazoa</taxon>
        <taxon>Ecdysozoa</taxon>
        <taxon>Nematoda</taxon>
        <taxon>Chromadorea</taxon>
        <taxon>Rhabditida</taxon>
        <taxon>Spirurina</taxon>
        <taxon>Dracunculoidea</taxon>
        <taxon>Dracunculidae</taxon>
        <taxon>Dracunculus</taxon>
    </lineage>
</organism>
<evidence type="ECO:0000256" key="3">
    <source>
        <dbReference type="ARBA" id="ARBA00022729"/>
    </source>
</evidence>
<evidence type="ECO:0000256" key="5">
    <source>
        <dbReference type="ARBA" id="ARBA00023180"/>
    </source>
</evidence>
<dbReference type="SUPFAM" id="SSF53474">
    <property type="entry name" value="alpha/beta-Hydrolases"/>
    <property type="match status" value="1"/>
</dbReference>
<evidence type="ECO:0000256" key="2">
    <source>
        <dbReference type="ARBA" id="ARBA00022670"/>
    </source>
</evidence>
<keyword evidence="5" id="KW-0325">Glycoprotein</keyword>
<dbReference type="GO" id="GO:0070008">
    <property type="term" value="F:serine-type exopeptidase activity"/>
    <property type="evidence" value="ECO:0007669"/>
    <property type="project" value="InterPro"/>
</dbReference>
<evidence type="ECO:0000256" key="4">
    <source>
        <dbReference type="ARBA" id="ARBA00022801"/>
    </source>
</evidence>
<evidence type="ECO:0000256" key="1">
    <source>
        <dbReference type="ARBA" id="ARBA00011079"/>
    </source>
</evidence>
<dbReference type="AlphaFoldDB" id="A0A0N4UAK6"/>
<dbReference type="Pfam" id="PF05577">
    <property type="entry name" value="Peptidase_S28"/>
    <property type="match status" value="1"/>
</dbReference>
<dbReference type="PANTHER" id="PTHR11010">
    <property type="entry name" value="PROTEASE S28 PRO-X CARBOXYPEPTIDASE-RELATED"/>
    <property type="match status" value="1"/>
</dbReference>
<evidence type="ECO:0000313" key="6">
    <source>
        <dbReference type="Proteomes" id="UP000038040"/>
    </source>
</evidence>
<dbReference type="PANTHER" id="PTHR11010:SF117">
    <property type="entry name" value="SERINE PROTEASE 16"/>
    <property type="match status" value="1"/>
</dbReference>
<dbReference type="WBParaSite" id="DME_0000418901-mRNA-1">
    <property type="protein sequence ID" value="DME_0000418901-mRNA-1"/>
    <property type="gene ID" value="DME_0000418901"/>
</dbReference>
<dbReference type="Proteomes" id="UP000038040">
    <property type="component" value="Unplaced"/>
</dbReference>
<dbReference type="InterPro" id="IPR029058">
    <property type="entry name" value="AB_hydrolase_fold"/>
</dbReference>
<evidence type="ECO:0000313" key="7">
    <source>
        <dbReference type="WBParaSite" id="DME_0000418901-mRNA-1"/>
    </source>
</evidence>
<proteinExistence type="inferred from homology"/>
<keyword evidence="2" id="KW-0645">Protease</keyword>
<comment type="similarity">
    <text evidence="1">Belongs to the peptidase S28 family.</text>
</comment>